<evidence type="ECO:0000313" key="1">
    <source>
        <dbReference type="EMBL" id="MDO9707929.1"/>
    </source>
</evidence>
<gene>
    <name evidence="1" type="ORF">Q7A36_06215</name>
</gene>
<dbReference type="Proteomes" id="UP001243009">
    <property type="component" value="Unassembled WGS sequence"/>
</dbReference>
<organism evidence="1 2">
    <name type="scientific">Paracraurococcus lichenis</name>
    <dbReference type="NCBI Taxonomy" id="3064888"/>
    <lineage>
        <taxon>Bacteria</taxon>
        <taxon>Pseudomonadati</taxon>
        <taxon>Pseudomonadota</taxon>
        <taxon>Alphaproteobacteria</taxon>
        <taxon>Acetobacterales</taxon>
        <taxon>Roseomonadaceae</taxon>
        <taxon>Paracraurococcus</taxon>
    </lineage>
</organism>
<comment type="caution">
    <text evidence="1">The sequence shown here is derived from an EMBL/GenBank/DDBJ whole genome shotgun (WGS) entry which is preliminary data.</text>
</comment>
<proteinExistence type="predicted"/>
<sequence>MPDDTATLLRFPSRNQDRLRLALRELVAALDAQSKAVADFRGELRNLAGAMQGLEGSVKTYQGQLGGTLGALREAGENARKLERTAEGWLTATRT</sequence>
<name>A0ABT9DVK1_9PROT</name>
<accession>A0ABT9DVK1</accession>
<dbReference type="EMBL" id="JAUTWS010000004">
    <property type="protein sequence ID" value="MDO9707929.1"/>
    <property type="molecule type" value="Genomic_DNA"/>
</dbReference>
<evidence type="ECO:0000313" key="2">
    <source>
        <dbReference type="Proteomes" id="UP001243009"/>
    </source>
</evidence>
<keyword evidence="2" id="KW-1185">Reference proteome</keyword>
<protein>
    <submittedName>
        <fullName evidence="1">Uncharacterized protein</fullName>
    </submittedName>
</protein>
<reference evidence="1 2" key="1">
    <citation type="submission" date="2023-08" db="EMBL/GenBank/DDBJ databases">
        <title>The draft genome sequence of Paracraurococcus sp. LOR1-02.</title>
        <authorList>
            <person name="Kingkaew E."/>
            <person name="Tanasupawat S."/>
        </authorList>
    </citation>
    <scope>NUCLEOTIDE SEQUENCE [LARGE SCALE GENOMIC DNA]</scope>
    <source>
        <strain evidence="1 2">LOR1-02</strain>
    </source>
</reference>
<dbReference type="RefSeq" id="WP_305102789.1">
    <property type="nucleotide sequence ID" value="NZ_JAUTWS010000004.1"/>
</dbReference>